<dbReference type="Pfam" id="PF07980">
    <property type="entry name" value="SusD_RagB"/>
    <property type="match status" value="1"/>
</dbReference>
<keyword evidence="3 6" id="KW-0732">Signal</keyword>
<evidence type="ECO:0000256" key="4">
    <source>
        <dbReference type="ARBA" id="ARBA00023136"/>
    </source>
</evidence>
<dbReference type="Gene3D" id="1.25.40.390">
    <property type="match status" value="1"/>
</dbReference>
<comment type="similarity">
    <text evidence="2">Belongs to the SusD family.</text>
</comment>
<evidence type="ECO:0000259" key="7">
    <source>
        <dbReference type="Pfam" id="PF07980"/>
    </source>
</evidence>
<dbReference type="Proteomes" id="UP000219452">
    <property type="component" value="Unassembled WGS sequence"/>
</dbReference>
<keyword evidence="5" id="KW-0998">Cell outer membrane</keyword>
<sequence>MKKYIYLFVLLSFIASGCSDFLDTKDLLNKNDQNFPANEQELQNSLASIYQKMAAEQWGDFFIGTIASDETFGGGGPDDFQSMAVDRLKKNNENMLSSTWSNYYTGIFRANKLLENTAKVSGVSTASMNQIKGEAHFMRAWFYFSLARIFGEVPVFTKAESVIKPKSAAAELYGQIALDLKTAIELFPATAFTAMPVSQLGHANKWVAEGLLARVFLFYTGYYQKAELPVAGGGAITKSQVVTYLDDCISKSGHALATDFRELWPYTNKFTVDDYAFTAGKNLKWTGEEGGNKETVFAIKFGNLGDWGNSYQNAINTAFSLRGQSNNNADCFPFGAGWGQGTVNARLVDQWKQDEPKDPRIFMSVLNVDDPAEGIKKYEENGWAQINDTHYFVKKYTTIMAWKNKAARTVFPSYTNPLYGSAEATFIRESQDLVLLRFSDILLMHSELTGTNTGLNRVRNRVGLPSVAYSLEALQKERRHELAFEGVRYYDLLRWYGKGAGTVLQSNQNGVSVLNSNVKATMSFDIVDRMNATGGFWPIPNSEILISNGVLVQSPGWNGGNSSL</sequence>
<dbReference type="InterPro" id="IPR011990">
    <property type="entry name" value="TPR-like_helical_dom_sf"/>
</dbReference>
<dbReference type="InterPro" id="IPR033985">
    <property type="entry name" value="SusD-like_N"/>
</dbReference>
<feature type="domain" description="RagB/SusD" evidence="7">
    <location>
        <begin position="294"/>
        <end position="557"/>
    </location>
</feature>
<dbReference type="AlphaFoldDB" id="A0A286GUY4"/>
<dbReference type="PROSITE" id="PS51257">
    <property type="entry name" value="PROKAR_LIPOPROTEIN"/>
    <property type="match status" value="1"/>
</dbReference>
<dbReference type="InterPro" id="IPR012944">
    <property type="entry name" value="SusD_RagB_dom"/>
</dbReference>
<evidence type="ECO:0000256" key="2">
    <source>
        <dbReference type="ARBA" id="ARBA00006275"/>
    </source>
</evidence>
<reference evidence="10" key="1">
    <citation type="submission" date="2017-09" db="EMBL/GenBank/DDBJ databases">
        <authorList>
            <person name="Varghese N."/>
            <person name="Submissions S."/>
        </authorList>
    </citation>
    <scope>NUCLEOTIDE SEQUENCE [LARGE SCALE GENOMIC DNA]</scope>
    <source>
        <strain evidence="10">DSM 29961</strain>
    </source>
</reference>
<dbReference type="Pfam" id="PF14322">
    <property type="entry name" value="SusD-like_3"/>
    <property type="match status" value="1"/>
</dbReference>
<evidence type="ECO:0000256" key="6">
    <source>
        <dbReference type="SAM" id="SignalP"/>
    </source>
</evidence>
<dbReference type="RefSeq" id="WP_097131764.1">
    <property type="nucleotide sequence ID" value="NZ_OCNH01000009.1"/>
</dbReference>
<dbReference type="OrthoDB" id="9792139at2"/>
<accession>A0A286GUY4</accession>
<comment type="subcellular location">
    <subcellularLocation>
        <location evidence="1">Cell outer membrane</location>
    </subcellularLocation>
</comment>
<evidence type="ECO:0000256" key="5">
    <source>
        <dbReference type="ARBA" id="ARBA00023237"/>
    </source>
</evidence>
<evidence type="ECO:0000313" key="9">
    <source>
        <dbReference type="EMBL" id="SOD99282.1"/>
    </source>
</evidence>
<keyword evidence="10" id="KW-1185">Reference proteome</keyword>
<evidence type="ECO:0000256" key="3">
    <source>
        <dbReference type="ARBA" id="ARBA00022729"/>
    </source>
</evidence>
<proteinExistence type="inferred from homology"/>
<feature type="chain" id="PRO_5012312600" evidence="6">
    <location>
        <begin position="22"/>
        <end position="564"/>
    </location>
</feature>
<keyword evidence="4" id="KW-0472">Membrane</keyword>
<dbReference type="EMBL" id="OCNH01000009">
    <property type="protein sequence ID" value="SOD99282.1"/>
    <property type="molecule type" value="Genomic_DNA"/>
</dbReference>
<evidence type="ECO:0000259" key="8">
    <source>
        <dbReference type="Pfam" id="PF14322"/>
    </source>
</evidence>
<dbReference type="SUPFAM" id="SSF48452">
    <property type="entry name" value="TPR-like"/>
    <property type="match status" value="1"/>
</dbReference>
<name>A0A286GUY4_9BACT</name>
<dbReference type="GO" id="GO:0009279">
    <property type="term" value="C:cell outer membrane"/>
    <property type="evidence" value="ECO:0007669"/>
    <property type="project" value="UniProtKB-SubCell"/>
</dbReference>
<organism evidence="9 10">
    <name type="scientific">Spirosoma fluviale</name>
    <dbReference type="NCBI Taxonomy" id="1597977"/>
    <lineage>
        <taxon>Bacteria</taxon>
        <taxon>Pseudomonadati</taxon>
        <taxon>Bacteroidota</taxon>
        <taxon>Cytophagia</taxon>
        <taxon>Cytophagales</taxon>
        <taxon>Cytophagaceae</taxon>
        <taxon>Spirosoma</taxon>
    </lineage>
</organism>
<feature type="domain" description="SusD-like N-terminal" evidence="8">
    <location>
        <begin position="20"/>
        <end position="217"/>
    </location>
</feature>
<evidence type="ECO:0000256" key="1">
    <source>
        <dbReference type="ARBA" id="ARBA00004442"/>
    </source>
</evidence>
<evidence type="ECO:0000313" key="10">
    <source>
        <dbReference type="Proteomes" id="UP000219452"/>
    </source>
</evidence>
<gene>
    <name evidence="9" type="ORF">SAMN06269250_6346</name>
</gene>
<protein>
    <submittedName>
        <fullName evidence="9">SusD family protein</fullName>
    </submittedName>
</protein>
<feature type="signal peptide" evidence="6">
    <location>
        <begin position="1"/>
        <end position="21"/>
    </location>
</feature>